<accession>A0A9X2RPT7</accession>
<dbReference type="GO" id="GO:0016787">
    <property type="term" value="F:hydrolase activity"/>
    <property type="evidence" value="ECO:0007669"/>
    <property type="project" value="UniProtKB-KW"/>
</dbReference>
<feature type="region of interest" description="Disordered" evidence="2">
    <location>
        <begin position="1"/>
        <end position="21"/>
    </location>
</feature>
<dbReference type="InterPro" id="IPR015797">
    <property type="entry name" value="NUDIX_hydrolase-like_dom_sf"/>
</dbReference>
<name>A0A9X2RPT7_9ACTN</name>
<feature type="domain" description="Nudix hydrolase" evidence="3">
    <location>
        <begin position="36"/>
        <end position="108"/>
    </location>
</feature>
<dbReference type="InterPro" id="IPR020084">
    <property type="entry name" value="NUDIX_hydrolase_CS"/>
</dbReference>
<evidence type="ECO:0000259" key="3">
    <source>
        <dbReference type="Pfam" id="PF00293"/>
    </source>
</evidence>
<proteinExistence type="predicted"/>
<organism evidence="4 5">
    <name type="scientific">Streptomyces telluris</name>
    <dbReference type="NCBI Taxonomy" id="2720021"/>
    <lineage>
        <taxon>Bacteria</taxon>
        <taxon>Bacillati</taxon>
        <taxon>Actinomycetota</taxon>
        <taxon>Actinomycetes</taxon>
        <taxon>Kitasatosporales</taxon>
        <taxon>Streptomycetaceae</taxon>
        <taxon>Streptomyces</taxon>
    </lineage>
</organism>
<protein>
    <submittedName>
        <fullName evidence="4">NUDIX domain-containing protein</fullName>
    </submittedName>
</protein>
<dbReference type="Proteomes" id="UP001142374">
    <property type="component" value="Unassembled WGS sequence"/>
</dbReference>
<feature type="region of interest" description="Disordered" evidence="2">
    <location>
        <begin position="180"/>
        <end position="211"/>
    </location>
</feature>
<dbReference type="SUPFAM" id="SSF55811">
    <property type="entry name" value="Nudix"/>
    <property type="match status" value="1"/>
</dbReference>
<dbReference type="RefSeq" id="WP_240977076.1">
    <property type="nucleotide sequence ID" value="NZ_JAATER010000858.1"/>
</dbReference>
<feature type="compositionally biased region" description="Pro residues" evidence="2">
    <location>
        <begin position="189"/>
        <end position="199"/>
    </location>
</feature>
<evidence type="ECO:0000256" key="2">
    <source>
        <dbReference type="SAM" id="MobiDB-lite"/>
    </source>
</evidence>
<comment type="caution">
    <text evidence="4">The sequence shown here is derived from an EMBL/GenBank/DDBJ whole genome shotgun (WGS) entry which is preliminary data.</text>
</comment>
<sequence length="211" mass="22975">MALHEHDSEEREEDSGPMPRRMTDAQYLASRGLLWSGVSALFTDGRGRVLLEDVTYRPVCLLPGGAVDADEAPSAAITREVHEELGLARREAWEEARVRLSEPFYLGYLDDDTGNRRCARARYAAAIAGWEPPTLDEATGQMYARLLAAPEQAAQLFDWGAEAASQLAAVHTAREKLGLPTPAWQPLTELPPAPSPRPPRLSSTAQADTGG</sequence>
<dbReference type="InterPro" id="IPR000086">
    <property type="entry name" value="NUDIX_hydrolase_dom"/>
</dbReference>
<evidence type="ECO:0000313" key="5">
    <source>
        <dbReference type="Proteomes" id="UP001142374"/>
    </source>
</evidence>
<keyword evidence="5" id="KW-1185">Reference proteome</keyword>
<evidence type="ECO:0000313" key="4">
    <source>
        <dbReference type="EMBL" id="MCQ8774297.1"/>
    </source>
</evidence>
<reference evidence="4" key="1">
    <citation type="submission" date="2022-06" db="EMBL/GenBank/DDBJ databases">
        <title>WGS of actinobacteria.</title>
        <authorList>
            <person name="Thawai C."/>
        </authorList>
    </citation>
    <scope>NUCLEOTIDE SEQUENCE</scope>
    <source>
        <strain evidence="4">AA8</strain>
    </source>
</reference>
<dbReference type="Pfam" id="PF00293">
    <property type="entry name" value="NUDIX"/>
    <property type="match status" value="1"/>
</dbReference>
<dbReference type="Gene3D" id="3.90.79.10">
    <property type="entry name" value="Nucleoside Triphosphate Pyrophosphohydrolase"/>
    <property type="match status" value="1"/>
</dbReference>
<keyword evidence="1" id="KW-0378">Hydrolase</keyword>
<gene>
    <name evidence="4" type="ORF">NQU55_31715</name>
</gene>
<dbReference type="EMBL" id="JANIID010000041">
    <property type="protein sequence ID" value="MCQ8774297.1"/>
    <property type="molecule type" value="Genomic_DNA"/>
</dbReference>
<evidence type="ECO:0000256" key="1">
    <source>
        <dbReference type="ARBA" id="ARBA00022801"/>
    </source>
</evidence>
<dbReference type="PROSITE" id="PS00893">
    <property type="entry name" value="NUDIX_BOX"/>
    <property type="match status" value="1"/>
</dbReference>
<dbReference type="AlphaFoldDB" id="A0A9X2RPT7"/>